<gene>
    <name evidence="2" type="ORF">N1028_18690</name>
</gene>
<evidence type="ECO:0000256" key="1">
    <source>
        <dbReference type="SAM" id="Phobius"/>
    </source>
</evidence>
<name>A0AA41XK92_9MICO</name>
<keyword evidence="1" id="KW-1133">Transmembrane helix</keyword>
<accession>A0AA41XK92</accession>
<proteinExistence type="predicted"/>
<protein>
    <submittedName>
        <fullName evidence="2">Uncharacterized protein</fullName>
    </submittedName>
</protein>
<dbReference type="AlphaFoldDB" id="A0AA41XK92"/>
<reference evidence="2" key="1">
    <citation type="submission" date="2022-08" db="EMBL/GenBank/DDBJ databases">
        <authorList>
            <person name="Deng Y."/>
            <person name="Han X.-F."/>
            <person name="Zhang Y.-Q."/>
        </authorList>
    </citation>
    <scope>NUCLEOTIDE SEQUENCE</scope>
    <source>
        <strain evidence="2">CPCC 203407</strain>
    </source>
</reference>
<feature type="transmembrane region" description="Helical" evidence="1">
    <location>
        <begin position="85"/>
        <end position="111"/>
    </location>
</feature>
<keyword evidence="3" id="KW-1185">Reference proteome</keyword>
<dbReference type="Proteomes" id="UP001165587">
    <property type="component" value="Unassembled WGS sequence"/>
</dbReference>
<evidence type="ECO:0000313" key="3">
    <source>
        <dbReference type="Proteomes" id="UP001165587"/>
    </source>
</evidence>
<feature type="transmembrane region" description="Helical" evidence="1">
    <location>
        <begin position="24"/>
        <end position="48"/>
    </location>
</feature>
<sequence length="184" mass="18897">MTPSSHDDALGARLEQRVANLEKIAVSLPVVAAEALLMLSLFLPFVTVTSYSRDDEVVNLWQLGLAFFGVLPASSAGLSSGDVDAVGVLFGVAFLGLLVVLLCSIAGLVVVARGHVSARAARVLTAIGVLLVVGAAGAWLVIGLGSTSESPWLPEAGSLTVVAGAVLAALVTFLPAFRGIWLRH</sequence>
<feature type="transmembrane region" description="Helical" evidence="1">
    <location>
        <begin position="123"/>
        <end position="144"/>
    </location>
</feature>
<evidence type="ECO:0000313" key="2">
    <source>
        <dbReference type="EMBL" id="MCS5727930.1"/>
    </source>
</evidence>
<dbReference type="EMBL" id="JANLCK010000017">
    <property type="protein sequence ID" value="MCS5727930.1"/>
    <property type="molecule type" value="Genomic_DNA"/>
</dbReference>
<keyword evidence="1" id="KW-0472">Membrane</keyword>
<organism evidence="2 3">
    <name type="scientific">Herbiconiux oxytropis</name>
    <dbReference type="NCBI Taxonomy" id="2970915"/>
    <lineage>
        <taxon>Bacteria</taxon>
        <taxon>Bacillati</taxon>
        <taxon>Actinomycetota</taxon>
        <taxon>Actinomycetes</taxon>
        <taxon>Micrococcales</taxon>
        <taxon>Microbacteriaceae</taxon>
        <taxon>Herbiconiux</taxon>
    </lineage>
</organism>
<keyword evidence="1" id="KW-0812">Transmembrane</keyword>
<feature type="transmembrane region" description="Helical" evidence="1">
    <location>
        <begin position="156"/>
        <end position="177"/>
    </location>
</feature>
<feature type="transmembrane region" description="Helical" evidence="1">
    <location>
        <begin position="60"/>
        <end position="79"/>
    </location>
</feature>
<comment type="caution">
    <text evidence="2">The sequence shown here is derived from an EMBL/GenBank/DDBJ whole genome shotgun (WGS) entry which is preliminary data.</text>
</comment>